<dbReference type="PANTHER" id="PTHR30085">
    <property type="entry name" value="AMINO ACID ABC TRANSPORTER PERMEASE"/>
    <property type="match status" value="1"/>
</dbReference>
<protein>
    <submittedName>
        <fullName evidence="6">Transporter substrate-binding domain-containing protein</fullName>
    </submittedName>
</protein>
<dbReference type="AlphaFoldDB" id="A0A8T4INP1"/>
<keyword evidence="7" id="KW-1185">Reference proteome</keyword>
<evidence type="ECO:0000259" key="5">
    <source>
        <dbReference type="SMART" id="SM00062"/>
    </source>
</evidence>
<dbReference type="Proteomes" id="UP000675554">
    <property type="component" value="Unassembled WGS sequence"/>
</dbReference>
<dbReference type="InterPro" id="IPR001638">
    <property type="entry name" value="Solute-binding_3/MltF_N"/>
</dbReference>
<keyword evidence="2" id="KW-0813">Transport</keyword>
<dbReference type="GO" id="GO:0006865">
    <property type="term" value="P:amino acid transport"/>
    <property type="evidence" value="ECO:0007669"/>
    <property type="project" value="TreeGrafter"/>
</dbReference>
<reference evidence="6" key="1">
    <citation type="submission" date="2021-04" db="EMBL/GenBank/DDBJ databases">
        <title>Sequencing of actinobacteria type strains.</title>
        <authorList>
            <person name="Nguyen G.-S."/>
            <person name="Wentzel A."/>
        </authorList>
    </citation>
    <scope>NUCLEOTIDE SEQUENCE</scope>
    <source>
        <strain evidence="6">DSM 42095</strain>
    </source>
</reference>
<evidence type="ECO:0000256" key="4">
    <source>
        <dbReference type="SAM" id="MobiDB-lite"/>
    </source>
</evidence>
<feature type="domain" description="Solute-binding protein family 3/N-terminal" evidence="5">
    <location>
        <begin position="1"/>
        <end position="217"/>
    </location>
</feature>
<dbReference type="GO" id="GO:0030288">
    <property type="term" value="C:outer membrane-bounded periplasmic space"/>
    <property type="evidence" value="ECO:0007669"/>
    <property type="project" value="TreeGrafter"/>
</dbReference>
<proteinExistence type="inferred from homology"/>
<evidence type="ECO:0000256" key="1">
    <source>
        <dbReference type="ARBA" id="ARBA00010333"/>
    </source>
</evidence>
<comment type="caution">
    <text evidence="6">The sequence shown here is derived from an EMBL/GenBank/DDBJ whole genome shotgun (WGS) entry which is preliminary data.</text>
</comment>
<evidence type="ECO:0000313" key="6">
    <source>
        <dbReference type="EMBL" id="MBR7673478.1"/>
    </source>
</evidence>
<keyword evidence="3" id="KW-0732">Signal</keyword>
<dbReference type="EMBL" id="JAGSMN010000212">
    <property type="protein sequence ID" value="MBR7673478.1"/>
    <property type="molecule type" value="Genomic_DNA"/>
</dbReference>
<dbReference type="GO" id="GO:0005576">
    <property type="term" value="C:extracellular region"/>
    <property type="evidence" value="ECO:0007669"/>
    <property type="project" value="TreeGrafter"/>
</dbReference>
<evidence type="ECO:0000256" key="3">
    <source>
        <dbReference type="ARBA" id="ARBA00022729"/>
    </source>
</evidence>
<accession>A0A8T4INP1</accession>
<dbReference type="SUPFAM" id="SSF53850">
    <property type="entry name" value="Periplasmic binding protein-like II"/>
    <property type="match status" value="1"/>
</dbReference>
<dbReference type="Gene3D" id="3.40.190.10">
    <property type="entry name" value="Periplasmic binding protein-like II"/>
    <property type="match status" value="2"/>
</dbReference>
<gene>
    <name evidence="6" type="ORF">KDA82_10695</name>
</gene>
<dbReference type="SMART" id="SM00062">
    <property type="entry name" value="PBPb"/>
    <property type="match status" value="1"/>
</dbReference>
<sequence length="253" mass="28130">MHNDLPGISYSENYDRSGFDHLLHERIEKAMGVSFSEPVDVSSADRISQLEHGDADMVIASFSITPDRMRRIDFAGPYLKTRQGFLVDEDRPRSGGIEELRDLRGKTVCTWDGTTSETALAEVRTATGVTPQVLDDASDCIEELKKGTVDAVTTDQLILYGFARHHAKDGLRVVADLTIGAPQHYGIGLRKGFREDCRKLADWLKEYVGTSEWIRDVETSLPQLPAQDPGWISTHKPSTAAIDSRSCRDRPSP</sequence>
<evidence type="ECO:0000256" key="2">
    <source>
        <dbReference type="ARBA" id="ARBA00022448"/>
    </source>
</evidence>
<dbReference type="PANTHER" id="PTHR30085:SF6">
    <property type="entry name" value="ABC TRANSPORTER GLUTAMINE-BINDING PROTEIN GLNH"/>
    <property type="match status" value="1"/>
</dbReference>
<organism evidence="6 7">
    <name type="scientific">Streptomyces daliensis</name>
    <dbReference type="NCBI Taxonomy" id="299421"/>
    <lineage>
        <taxon>Bacteria</taxon>
        <taxon>Bacillati</taxon>
        <taxon>Actinomycetota</taxon>
        <taxon>Actinomycetes</taxon>
        <taxon>Kitasatosporales</taxon>
        <taxon>Streptomycetaceae</taxon>
        <taxon>Streptomyces</taxon>
    </lineage>
</organism>
<feature type="region of interest" description="Disordered" evidence="4">
    <location>
        <begin position="225"/>
        <end position="253"/>
    </location>
</feature>
<dbReference type="Pfam" id="PF00497">
    <property type="entry name" value="SBP_bac_3"/>
    <property type="match status" value="1"/>
</dbReference>
<comment type="similarity">
    <text evidence="1">Belongs to the bacterial solute-binding protein 3 family.</text>
</comment>
<evidence type="ECO:0000313" key="7">
    <source>
        <dbReference type="Proteomes" id="UP000675554"/>
    </source>
</evidence>
<name>A0A8T4INP1_9ACTN</name>
<dbReference type="InterPro" id="IPR051455">
    <property type="entry name" value="Bact_solute-bind_prot3"/>
</dbReference>